<dbReference type="Gene3D" id="1.20.144.10">
    <property type="entry name" value="Phosphatidic acid phosphatase type 2/haloperoxidase"/>
    <property type="match status" value="2"/>
</dbReference>
<feature type="transmembrane region" description="Helical" evidence="1">
    <location>
        <begin position="131"/>
        <end position="149"/>
    </location>
</feature>
<comment type="caution">
    <text evidence="3">The sequence shown here is derived from an EMBL/GenBank/DDBJ whole genome shotgun (WGS) entry which is preliminary data.</text>
</comment>
<feature type="transmembrane region" description="Helical" evidence="1">
    <location>
        <begin position="55"/>
        <end position="81"/>
    </location>
</feature>
<feature type="transmembrane region" description="Helical" evidence="1">
    <location>
        <begin position="161"/>
        <end position="181"/>
    </location>
</feature>
<keyword evidence="1" id="KW-0472">Membrane</keyword>
<dbReference type="InterPro" id="IPR000326">
    <property type="entry name" value="PAP2/HPO"/>
</dbReference>
<dbReference type="OrthoDB" id="9789113at2"/>
<dbReference type="CDD" id="cd03392">
    <property type="entry name" value="PAP2_like_2"/>
    <property type="match status" value="1"/>
</dbReference>
<dbReference type="SUPFAM" id="SSF48317">
    <property type="entry name" value="Acid phosphatase/Vanadium-dependent haloperoxidase"/>
    <property type="match status" value="1"/>
</dbReference>
<sequence>MNKTKLKVTLFLILSIVSLVCFAVIAALLKGQQIARFDRSVIASVQGMERPWLTTVMKIFTFIGSTQVVIVITLICLFLFYRYLHHRMELILFIILVAGTGILNQVLKLIFQRERPSLHRLIEQAGYSFPSGHSMEAFAMYAALTFLLWRHISTQKGRTAVIIGSILMILCIGISRIYLGVHYPSDVVAAYFASGFWFTICVWWFQWYMEQRYNKRKGM</sequence>
<dbReference type="STRING" id="512399.A8709_31065"/>
<dbReference type="EMBL" id="LYPC01000027">
    <property type="protein sequence ID" value="OCT12276.1"/>
    <property type="molecule type" value="Genomic_DNA"/>
</dbReference>
<gene>
    <name evidence="3" type="ORF">A8709_31065</name>
</gene>
<accession>A0A1C0ZVY9</accession>
<dbReference type="PANTHER" id="PTHR14969">
    <property type="entry name" value="SPHINGOSINE-1-PHOSPHATE PHOSPHOHYDROLASE"/>
    <property type="match status" value="1"/>
</dbReference>
<dbReference type="SMART" id="SM00014">
    <property type="entry name" value="acidPPc"/>
    <property type="match status" value="1"/>
</dbReference>
<dbReference type="Pfam" id="PF01569">
    <property type="entry name" value="PAP2"/>
    <property type="match status" value="1"/>
</dbReference>
<feature type="transmembrane region" description="Helical" evidence="1">
    <location>
        <begin position="90"/>
        <end position="111"/>
    </location>
</feature>
<dbReference type="PANTHER" id="PTHR14969:SF13">
    <property type="entry name" value="AT30094P"/>
    <property type="match status" value="1"/>
</dbReference>
<dbReference type="RefSeq" id="WP_065856416.1">
    <property type="nucleotide sequence ID" value="NZ_LYPC01000027.1"/>
</dbReference>
<evidence type="ECO:0000313" key="4">
    <source>
        <dbReference type="Proteomes" id="UP000093309"/>
    </source>
</evidence>
<evidence type="ECO:0000256" key="1">
    <source>
        <dbReference type="SAM" id="Phobius"/>
    </source>
</evidence>
<name>A0A1C0ZVY9_9BACL</name>
<reference evidence="4" key="1">
    <citation type="submission" date="2016-05" db="EMBL/GenBank/DDBJ databases">
        <title>Paenibacillus oryzae. sp. nov., isolated from the rice root.</title>
        <authorList>
            <person name="Zhang J."/>
            <person name="Zhang X."/>
        </authorList>
    </citation>
    <scope>NUCLEOTIDE SEQUENCE [LARGE SCALE GENOMIC DNA]</scope>
    <source>
        <strain evidence="4">KCTC13222</strain>
    </source>
</reference>
<protein>
    <submittedName>
        <fullName evidence="3">Phosphoesterase PA-phosphatase</fullName>
    </submittedName>
</protein>
<organism evidence="3 4">
    <name type="scientific">Paenibacillus pectinilyticus</name>
    <dbReference type="NCBI Taxonomy" id="512399"/>
    <lineage>
        <taxon>Bacteria</taxon>
        <taxon>Bacillati</taxon>
        <taxon>Bacillota</taxon>
        <taxon>Bacilli</taxon>
        <taxon>Bacillales</taxon>
        <taxon>Paenibacillaceae</taxon>
        <taxon>Paenibacillus</taxon>
    </lineage>
</organism>
<dbReference type="AlphaFoldDB" id="A0A1C0ZVY9"/>
<dbReference type="Proteomes" id="UP000093309">
    <property type="component" value="Unassembled WGS sequence"/>
</dbReference>
<dbReference type="InterPro" id="IPR036938">
    <property type="entry name" value="PAP2/HPO_sf"/>
</dbReference>
<proteinExistence type="predicted"/>
<evidence type="ECO:0000313" key="3">
    <source>
        <dbReference type="EMBL" id="OCT12276.1"/>
    </source>
</evidence>
<keyword evidence="1" id="KW-0812">Transmembrane</keyword>
<evidence type="ECO:0000259" key="2">
    <source>
        <dbReference type="SMART" id="SM00014"/>
    </source>
</evidence>
<feature type="domain" description="Phosphatidic acid phosphatase type 2/haloperoxidase" evidence="2">
    <location>
        <begin position="90"/>
        <end position="202"/>
    </location>
</feature>
<feature type="transmembrane region" description="Helical" evidence="1">
    <location>
        <begin position="187"/>
        <end position="209"/>
    </location>
</feature>
<keyword evidence="4" id="KW-1185">Reference proteome</keyword>
<keyword evidence="1" id="KW-1133">Transmembrane helix</keyword>